<dbReference type="InterPro" id="IPR029033">
    <property type="entry name" value="His_PPase_superfam"/>
</dbReference>
<dbReference type="Gene3D" id="3.40.50.1240">
    <property type="entry name" value="Phosphoglycerate mutase-like"/>
    <property type="match status" value="1"/>
</dbReference>
<dbReference type="InterPro" id="IPR050645">
    <property type="entry name" value="Histidine_acid_phosphatase"/>
</dbReference>
<dbReference type="PANTHER" id="PTHR11567">
    <property type="entry name" value="ACID PHOSPHATASE-RELATED"/>
    <property type="match status" value="1"/>
</dbReference>
<evidence type="ECO:0000313" key="5">
    <source>
        <dbReference type="Proteomes" id="UP001295423"/>
    </source>
</evidence>
<gene>
    <name evidence="4" type="ORF">CYCCA115_LOCUS8057</name>
</gene>
<keyword evidence="2" id="KW-0378">Hydrolase</keyword>
<comment type="caution">
    <text evidence="4">The sequence shown here is derived from an EMBL/GenBank/DDBJ whole genome shotgun (WGS) entry which is preliminary data.</text>
</comment>
<accession>A0AAD2CQ24</accession>
<dbReference type="SUPFAM" id="SSF53254">
    <property type="entry name" value="Phosphoglycerate mutase-like"/>
    <property type="match status" value="1"/>
</dbReference>
<dbReference type="EMBL" id="CAKOGP040001112">
    <property type="protein sequence ID" value="CAJ1942658.1"/>
    <property type="molecule type" value="Genomic_DNA"/>
</dbReference>
<dbReference type="PANTHER" id="PTHR11567:SF110">
    <property type="entry name" value="2-PHOSPHOXYLOSE PHOSPHATASE 1"/>
    <property type="match status" value="1"/>
</dbReference>
<comment type="similarity">
    <text evidence="1">Belongs to the histidine acid phosphatase family.</text>
</comment>
<evidence type="ECO:0000256" key="2">
    <source>
        <dbReference type="ARBA" id="ARBA00022801"/>
    </source>
</evidence>
<sequence length="640" mass="72210">MLSRFFSMNSVSDTALQKGRIRWKMAAYQFLTLILLIQGSLASENMDDHQRSWYQRYADYPPYCSTPEQMTQRYIPKLYIPNGTNFGVTRLSHVTTVLNHGARTTLGPETNGRCWDGYWEDEDTGVWNCDIRTYLSPPSEKRIEEEEDEVARGGIPVSRGGTPMFLFDLVFDALKPPLSNTLNGTCQEGQLLLRGYDQQLENGKILRSAYLFDPKSEESGRSDSNPHETMTLFSLEGHADGETVSPPWDPHYLYVRSGDSQATMMSGQILMRGLFEHELEDHGEREEFGLGSFPSIRVHTADNTMDILGGFQKNCPKLDGLRRESFSAKEYKEFYDSIESQQVRAFMADQLSYGHGLFDCMMTTICTDRKLPEQFGDYEVDKNTWFNRIATYHTRNHTFPLRYNDAQFSKLSIGPLWAEILDHIEPSIAGKNATRSGRHPPAKLAIYSGYDSTIMELLASLGENVWDGLVWPPYASMLIVEIHELLDENRNKTLVESNSAFRLIYNGDVLTDRVPGCQLDLELCDIKFLMERVDPIAVRKVDCDDPTVRSANTVRIEKSVLSTTWGILSAILAIATGAFAGATIVIYKLTGSLPDKLKKNKNFRSRNAFQHSGVSHQIAMEGPADASPAFMDPHDDPGLT</sequence>
<dbReference type="Pfam" id="PF00328">
    <property type="entry name" value="His_Phos_2"/>
    <property type="match status" value="1"/>
</dbReference>
<keyword evidence="3" id="KW-1133">Transmembrane helix</keyword>
<proteinExistence type="inferred from homology"/>
<organism evidence="4 5">
    <name type="scientific">Cylindrotheca closterium</name>
    <dbReference type="NCBI Taxonomy" id="2856"/>
    <lineage>
        <taxon>Eukaryota</taxon>
        <taxon>Sar</taxon>
        <taxon>Stramenopiles</taxon>
        <taxon>Ochrophyta</taxon>
        <taxon>Bacillariophyta</taxon>
        <taxon>Bacillariophyceae</taxon>
        <taxon>Bacillariophycidae</taxon>
        <taxon>Bacillariales</taxon>
        <taxon>Bacillariaceae</taxon>
        <taxon>Cylindrotheca</taxon>
    </lineage>
</organism>
<protein>
    <recommendedName>
        <fullName evidence="6">Acid phosphatase</fullName>
    </recommendedName>
</protein>
<evidence type="ECO:0000256" key="3">
    <source>
        <dbReference type="SAM" id="Phobius"/>
    </source>
</evidence>
<dbReference type="Proteomes" id="UP001295423">
    <property type="component" value="Unassembled WGS sequence"/>
</dbReference>
<dbReference type="GO" id="GO:0016791">
    <property type="term" value="F:phosphatase activity"/>
    <property type="evidence" value="ECO:0007669"/>
    <property type="project" value="TreeGrafter"/>
</dbReference>
<feature type="transmembrane region" description="Helical" evidence="3">
    <location>
        <begin position="565"/>
        <end position="589"/>
    </location>
</feature>
<reference evidence="4" key="1">
    <citation type="submission" date="2023-08" db="EMBL/GenBank/DDBJ databases">
        <authorList>
            <person name="Audoor S."/>
            <person name="Bilcke G."/>
        </authorList>
    </citation>
    <scope>NUCLEOTIDE SEQUENCE</scope>
</reference>
<keyword evidence="3" id="KW-0812">Transmembrane</keyword>
<keyword evidence="3" id="KW-0472">Membrane</keyword>
<name>A0AAD2CQ24_9STRA</name>
<dbReference type="InterPro" id="IPR000560">
    <property type="entry name" value="His_Pase_clade-2"/>
</dbReference>
<evidence type="ECO:0000256" key="1">
    <source>
        <dbReference type="ARBA" id="ARBA00005375"/>
    </source>
</evidence>
<evidence type="ECO:0000313" key="4">
    <source>
        <dbReference type="EMBL" id="CAJ1942658.1"/>
    </source>
</evidence>
<keyword evidence="5" id="KW-1185">Reference proteome</keyword>
<dbReference type="AlphaFoldDB" id="A0AAD2CQ24"/>
<evidence type="ECO:0008006" key="6">
    <source>
        <dbReference type="Google" id="ProtNLM"/>
    </source>
</evidence>